<dbReference type="GeneID" id="70219872"/>
<proteinExistence type="predicted"/>
<dbReference type="AlphaFoldDB" id="A0A9P9KEM9"/>
<organism evidence="1 2">
    <name type="scientific">Fusarium redolens</name>
    <dbReference type="NCBI Taxonomy" id="48865"/>
    <lineage>
        <taxon>Eukaryota</taxon>
        <taxon>Fungi</taxon>
        <taxon>Dikarya</taxon>
        <taxon>Ascomycota</taxon>
        <taxon>Pezizomycotina</taxon>
        <taxon>Sordariomycetes</taxon>
        <taxon>Hypocreomycetidae</taxon>
        <taxon>Hypocreales</taxon>
        <taxon>Nectriaceae</taxon>
        <taxon>Fusarium</taxon>
        <taxon>Fusarium redolens species complex</taxon>
    </lineage>
</organism>
<evidence type="ECO:0000313" key="2">
    <source>
        <dbReference type="Proteomes" id="UP000720189"/>
    </source>
</evidence>
<evidence type="ECO:0000313" key="1">
    <source>
        <dbReference type="EMBL" id="KAH7259782.1"/>
    </source>
</evidence>
<accession>A0A9P9KEM9</accession>
<dbReference type="Proteomes" id="UP000720189">
    <property type="component" value="Unassembled WGS sequence"/>
</dbReference>
<dbReference type="EMBL" id="JAGMUX010000005">
    <property type="protein sequence ID" value="KAH7259782.1"/>
    <property type="molecule type" value="Genomic_DNA"/>
</dbReference>
<dbReference type="RefSeq" id="XP_046052490.1">
    <property type="nucleotide sequence ID" value="XM_046189918.1"/>
</dbReference>
<comment type="caution">
    <text evidence="1">The sequence shown here is derived from an EMBL/GenBank/DDBJ whole genome shotgun (WGS) entry which is preliminary data.</text>
</comment>
<name>A0A9P9KEM9_FUSRE</name>
<reference evidence="1" key="1">
    <citation type="journal article" date="2021" name="Nat. Commun.">
        <title>Genetic determinants of endophytism in the Arabidopsis root mycobiome.</title>
        <authorList>
            <person name="Mesny F."/>
            <person name="Miyauchi S."/>
            <person name="Thiergart T."/>
            <person name="Pickel B."/>
            <person name="Atanasova L."/>
            <person name="Karlsson M."/>
            <person name="Huettel B."/>
            <person name="Barry K.W."/>
            <person name="Haridas S."/>
            <person name="Chen C."/>
            <person name="Bauer D."/>
            <person name="Andreopoulos W."/>
            <person name="Pangilinan J."/>
            <person name="LaButti K."/>
            <person name="Riley R."/>
            <person name="Lipzen A."/>
            <person name="Clum A."/>
            <person name="Drula E."/>
            <person name="Henrissat B."/>
            <person name="Kohler A."/>
            <person name="Grigoriev I.V."/>
            <person name="Martin F.M."/>
            <person name="Hacquard S."/>
        </authorList>
    </citation>
    <scope>NUCLEOTIDE SEQUENCE</scope>
    <source>
        <strain evidence="1">MPI-CAGE-AT-0023</strain>
    </source>
</reference>
<keyword evidence="2" id="KW-1185">Reference proteome</keyword>
<gene>
    <name evidence="1" type="ORF">BKA55DRAFT_537468</name>
</gene>
<sequence length="100" mass="11132">MEETVFALLSSHCAMYPARARQMPLWLSESLGVEWDSRMFSSRSAELPPSSVKAKMDLRVEGPVARPCLSRRRSVAGGLRVEHSTKLEAHEGHLVLKDGI</sequence>
<protein>
    <submittedName>
        <fullName evidence="1">Uncharacterized protein</fullName>
    </submittedName>
</protein>